<dbReference type="Pfam" id="PF01261">
    <property type="entry name" value="AP_endonuc_2"/>
    <property type="match status" value="1"/>
</dbReference>
<feature type="domain" description="Xylose isomerase-like TIM barrel" evidence="1">
    <location>
        <begin position="33"/>
        <end position="259"/>
    </location>
</feature>
<dbReference type="RefSeq" id="WP_046772203.1">
    <property type="nucleotide sequence ID" value="NZ_LBMC01000058.1"/>
</dbReference>
<keyword evidence="3" id="KW-1185">Reference proteome</keyword>
<evidence type="ECO:0000313" key="2">
    <source>
        <dbReference type="EMBL" id="SDU85116.1"/>
    </source>
</evidence>
<dbReference type="PANTHER" id="PTHR12110">
    <property type="entry name" value="HYDROXYPYRUVATE ISOMERASE"/>
    <property type="match status" value="1"/>
</dbReference>
<evidence type="ECO:0000259" key="1">
    <source>
        <dbReference type="Pfam" id="PF01261"/>
    </source>
</evidence>
<name>A0A1H2LXU9_9ACTN</name>
<dbReference type="Proteomes" id="UP000182977">
    <property type="component" value="Chromosome I"/>
</dbReference>
<evidence type="ECO:0000313" key="3">
    <source>
        <dbReference type="Proteomes" id="UP000182977"/>
    </source>
</evidence>
<dbReference type="InterPro" id="IPR013022">
    <property type="entry name" value="Xyl_isomerase-like_TIM-brl"/>
</dbReference>
<dbReference type="OrthoDB" id="9801426at2"/>
<dbReference type="STRING" id="419479.SAMN04488563_6733"/>
<protein>
    <submittedName>
        <fullName evidence="2">D-tagatose 3-epimerase</fullName>
    </submittedName>
</protein>
<dbReference type="InterPro" id="IPR036237">
    <property type="entry name" value="Xyl_isomerase-like_sf"/>
</dbReference>
<dbReference type="Gene3D" id="3.20.20.150">
    <property type="entry name" value="Divalent-metal-dependent TIM barrel enzymes"/>
    <property type="match status" value="1"/>
</dbReference>
<accession>A0A1H2LXU9</accession>
<dbReference type="AlphaFoldDB" id="A0A1H2LXU9"/>
<dbReference type="SUPFAM" id="SSF51658">
    <property type="entry name" value="Xylose isomerase-like"/>
    <property type="match status" value="1"/>
</dbReference>
<dbReference type="InterPro" id="IPR050312">
    <property type="entry name" value="IolE/XylAMocC-like"/>
</dbReference>
<gene>
    <name evidence="2" type="ORF">SAMN04488563_6733</name>
</gene>
<sequence>MTSLDLSRELPIAVNTFVWHSPLDDAALAETLAKIAGWGYDGVELALENIGDWDAGRARELLDAHGLRSVIGAVFGPGRELACASAEVIESTREYVRAAVDVAVAHGSPLVIGPMYTSVGRTWRMTADERRAAVRELRESYAVLADYAAARGVRLAVEPLNRYETSLVTTTEQLMEIIDPLPAEAVGVNLDTYHMNIEETSLDAAFRLAGDRLLHLQVCGNDRGAPLLDHLDWDGIRASLAAIGYRGLLGFESFTADNASIATAASIWRPFAPSQDELALTALEQLRAWRAGWPVSSPGV</sequence>
<reference evidence="3" key="1">
    <citation type="submission" date="2016-10" db="EMBL/GenBank/DDBJ databases">
        <authorList>
            <person name="Varghese N."/>
            <person name="Submissions S."/>
        </authorList>
    </citation>
    <scope>NUCLEOTIDE SEQUENCE [LARGE SCALE GENOMIC DNA]</scope>
    <source>
        <strain evidence="3">DSM 45079</strain>
    </source>
</reference>
<dbReference type="PANTHER" id="PTHR12110:SF41">
    <property type="entry name" value="INOSOSE DEHYDRATASE"/>
    <property type="match status" value="1"/>
</dbReference>
<organism evidence="2 3">
    <name type="scientific">Jiangella alkaliphila</name>
    <dbReference type="NCBI Taxonomy" id="419479"/>
    <lineage>
        <taxon>Bacteria</taxon>
        <taxon>Bacillati</taxon>
        <taxon>Actinomycetota</taxon>
        <taxon>Actinomycetes</taxon>
        <taxon>Jiangellales</taxon>
        <taxon>Jiangellaceae</taxon>
        <taxon>Jiangella</taxon>
    </lineage>
</organism>
<dbReference type="EMBL" id="LT629791">
    <property type="protein sequence ID" value="SDU85116.1"/>
    <property type="molecule type" value="Genomic_DNA"/>
</dbReference>
<proteinExistence type="predicted"/>